<evidence type="ECO:0000256" key="1">
    <source>
        <dbReference type="ARBA" id="ARBA00004370"/>
    </source>
</evidence>
<reference evidence="10" key="2">
    <citation type="submission" date="2021-01" db="UniProtKB">
        <authorList>
            <consortium name="EnsemblMetazoa"/>
        </authorList>
    </citation>
    <scope>IDENTIFICATION</scope>
</reference>
<dbReference type="OMA" id="TSICGTH"/>
<dbReference type="InParanoid" id="A0A7M7NFM3"/>
<dbReference type="InterPro" id="IPR005533">
    <property type="entry name" value="AMOP_dom"/>
</dbReference>
<evidence type="ECO:0000259" key="7">
    <source>
        <dbReference type="PROSITE" id="PS50856"/>
    </source>
</evidence>
<reference evidence="11" key="1">
    <citation type="submission" date="2015-02" db="EMBL/GenBank/DDBJ databases">
        <title>Genome sequencing for Strongylocentrotus purpuratus.</title>
        <authorList>
            <person name="Murali S."/>
            <person name="Liu Y."/>
            <person name="Vee V."/>
            <person name="English A."/>
            <person name="Wang M."/>
            <person name="Skinner E."/>
            <person name="Han Y."/>
            <person name="Muzny D.M."/>
            <person name="Worley K.C."/>
            <person name="Gibbs R.A."/>
        </authorList>
    </citation>
    <scope>NUCLEOTIDE SEQUENCE</scope>
</reference>
<proteinExistence type="predicted"/>
<feature type="domain" description="VWFD" evidence="9">
    <location>
        <begin position="789"/>
        <end position="988"/>
    </location>
</feature>
<dbReference type="GO" id="GO:0016020">
    <property type="term" value="C:membrane"/>
    <property type="evidence" value="ECO:0007669"/>
    <property type="project" value="UniProtKB-SubCell"/>
</dbReference>
<evidence type="ECO:0000256" key="5">
    <source>
        <dbReference type="ARBA" id="ARBA00023157"/>
    </source>
</evidence>
<dbReference type="Pfam" id="PF00094">
    <property type="entry name" value="VWD"/>
    <property type="match status" value="1"/>
</dbReference>
<sequence length="1068" mass="116353">MDLLDTSICGTHPAYAPDQSRIVGGINARPGEFPWIGYLGGKVLCGATLITSQWVLTAAHCINGSIDQVIFGSLQLSVGSEYEVIAEVDATIIHPDYNAVSNDKDIALLRLTEPVSFSDYVRPACIASSSNESSDYHRCLVAGWGDTSEGEGDSGGPLTCEGDDGRWYLVGATSFGDGCARKSSPGVYTRISKFQDFITATVSNGLFFPYGLNEGDEFLPANDDGSTNELPISVAFPFFDHDHTSLFVNNNGVISFLERVPQYTPDPFPLALGRRLLTPFWADVDTTNGGTLSYRQVLRFAQNDATFLEADGVIRAKFVDMRDFVSSWMYIATWDKVAFFLASDTSIRNSFQAVMVTDGRYSFAIFNYGDINWTTGAASGGNSDTGLGGTPAQVGFNAGDGMTYYSVPGSRTAAVVDIETTSNIDVPGRWVFRTDSSNIVLINGPCFNSNNLIICDFDGFTTSGRLLEDEIALCVSPTFYKVGQIPLRVSLDDGHTFDFTGLFAIISVEYVPDNVFSSVTESNQRESDFEITWNTDNLEGVDKVDIVVYGYREESEDNFVEFSGPLVIVAEGVDYHLGHYSVAGLPDLDIHYDVGVIGVMESEGQGGDSNRAALWSKVHVLQWHNGDDVTNWCNDWIGIELLSDISFLSVTHSCPCTLDQAQIDIGRFSPHPLCDVGISSPSNCIHKPGAIHCVRADTPSTLGGGQECCYGDEGMIINVVDSLGGGYSHRYHHGGVTPYGEPKKVPYLSHYLVDILPWTYCCTYGGPDECTNFGRQRPSQTCNNYVPPPPALGNGDPHISTLDSTTYTFNGHGEFTLLNALNDIFILQARAAPLVGTSDATVFVAMAVRFGDSDVIHVQTNERRVLDAYVRLAGDGQHFTRIEFDQASRWSYSGVSVTGRNITSDGIIVSFDGGVGLTLKASEGAMSILLVAPDSFRGQTQGLMGTWNGDASDDFVTPQGSFLSPDLTTEELHYQFGLLWEIDAAKSLFYYEPGKDHESHTDRTYTPVFEPVANPFVDQSLVVEVCGTNQFCIFDYQTTGSQSFARNSMEALVQYQQAVDSRASFGIF</sequence>
<dbReference type="SMART" id="SM00216">
    <property type="entry name" value="VWD"/>
    <property type="match status" value="1"/>
</dbReference>
<dbReference type="InterPro" id="IPR056619">
    <property type="entry name" value="C8-3_MUC4"/>
</dbReference>
<dbReference type="SMART" id="SM00020">
    <property type="entry name" value="Tryp_SPc"/>
    <property type="match status" value="1"/>
</dbReference>
<feature type="domain" description="NIDO" evidence="8">
    <location>
        <begin position="279"/>
        <end position="437"/>
    </location>
</feature>
<dbReference type="InterPro" id="IPR009003">
    <property type="entry name" value="Peptidase_S1_PA"/>
</dbReference>
<comment type="subcellular location">
    <subcellularLocation>
        <location evidence="1">Membrane</location>
    </subcellularLocation>
</comment>
<dbReference type="Pfam" id="PF23263">
    <property type="entry name" value="C8-3_MUC4"/>
    <property type="match status" value="1"/>
</dbReference>
<evidence type="ECO:0000259" key="9">
    <source>
        <dbReference type="PROSITE" id="PS51233"/>
    </source>
</evidence>
<keyword evidence="5" id="KW-1015">Disulfide bond</keyword>
<dbReference type="SUPFAM" id="SSF81296">
    <property type="entry name" value="E set domains"/>
    <property type="match status" value="1"/>
</dbReference>
<dbReference type="GO" id="GO:0004252">
    <property type="term" value="F:serine-type endopeptidase activity"/>
    <property type="evidence" value="ECO:0007669"/>
    <property type="project" value="InterPro"/>
</dbReference>
<dbReference type="SUPFAM" id="SSF50494">
    <property type="entry name" value="Trypsin-like serine proteases"/>
    <property type="match status" value="1"/>
</dbReference>
<dbReference type="PANTHER" id="PTHR13802">
    <property type="entry name" value="MUCIN 4-RELATED"/>
    <property type="match status" value="1"/>
</dbReference>
<evidence type="ECO:0000313" key="11">
    <source>
        <dbReference type="Proteomes" id="UP000007110"/>
    </source>
</evidence>
<feature type="domain" description="Peptidase S1" evidence="6">
    <location>
        <begin position="22"/>
        <end position="203"/>
    </location>
</feature>
<dbReference type="EnsemblMetazoa" id="XM_030979138">
    <property type="protein sequence ID" value="XP_030834998"/>
    <property type="gene ID" value="LOC105441111"/>
</dbReference>
<dbReference type="PROSITE" id="PS50856">
    <property type="entry name" value="AMOP"/>
    <property type="match status" value="1"/>
</dbReference>
<evidence type="ECO:0000313" key="10">
    <source>
        <dbReference type="EnsemblMetazoa" id="XP_030834998"/>
    </source>
</evidence>
<dbReference type="OrthoDB" id="6051552at2759"/>
<evidence type="ECO:0000256" key="4">
    <source>
        <dbReference type="ARBA" id="ARBA00023136"/>
    </source>
</evidence>
<dbReference type="InterPro" id="IPR014756">
    <property type="entry name" value="Ig_E-set"/>
</dbReference>
<dbReference type="InterPro" id="IPR001314">
    <property type="entry name" value="Peptidase_S1A"/>
</dbReference>
<dbReference type="InterPro" id="IPR001846">
    <property type="entry name" value="VWF_type-D"/>
</dbReference>
<dbReference type="FunFam" id="2.40.10.10:FF:000068">
    <property type="entry name" value="transmembrane protease serine 2"/>
    <property type="match status" value="1"/>
</dbReference>
<dbReference type="SMART" id="SM00539">
    <property type="entry name" value="NIDO"/>
    <property type="match status" value="1"/>
</dbReference>
<dbReference type="AlphaFoldDB" id="A0A7M7NFM3"/>
<name>A0A7M7NFM3_STRPU</name>
<dbReference type="PROSITE" id="PS51233">
    <property type="entry name" value="VWFD"/>
    <property type="match status" value="1"/>
</dbReference>
<dbReference type="Pfam" id="PF06119">
    <property type="entry name" value="NIDO"/>
    <property type="match status" value="1"/>
</dbReference>
<dbReference type="GO" id="GO:0007160">
    <property type="term" value="P:cell-matrix adhesion"/>
    <property type="evidence" value="ECO:0007669"/>
    <property type="project" value="InterPro"/>
</dbReference>
<keyword evidence="3" id="KW-1133">Transmembrane helix</keyword>
<dbReference type="RefSeq" id="XP_030834998.1">
    <property type="nucleotide sequence ID" value="XM_030979138.1"/>
</dbReference>
<dbReference type="InterPro" id="IPR018114">
    <property type="entry name" value="TRYPSIN_HIS"/>
</dbReference>
<dbReference type="InterPro" id="IPR043504">
    <property type="entry name" value="Peptidase_S1_PA_chymotrypsin"/>
</dbReference>
<dbReference type="GeneID" id="105441111"/>
<evidence type="ECO:0000256" key="2">
    <source>
        <dbReference type="ARBA" id="ARBA00022692"/>
    </source>
</evidence>
<dbReference type="InterPro" id="IPR001254">
    <property type="entry name" value="Trypsin_dom"/>
</dbReference>
<dbReference type="Gene3D" id="2.40.10.10">
    <property type="entry name" value="Trypsin-like serine proteases"/>
    <property type="match status" value="2"/>
</dbReference>
<keyword evidence="11" id="KW-1185">Reference proteome</keyword>
<dbReference type="InterPro" id="IPR003886">
    <property type="entry name" value="NIDO_dom"/>
</dbReference>
<dbReference type="SMART" id="SM00723">
    <property type="entry name" value="AMOP"/>
    <property type="match status" value="1"/>
</dbReference>
<dbReference type="GO" id="GO:0005615">
    <property type="term" value="C:extracellular space"/>
    <property type="evidence" value="ECO:0000318"/>
    <property type="project" value="GO_Central"/>
</dbReference>
<accession>A0A7M7NFM3</accession>
<protein>
    <submittedName>
        <fullName evidence="10">Uncharacterized protein</fullName>
    </submittedName>
</protein>
<evidence type="ECO:0000259" key="6">
    <source>
        <dbReference type="PROSITE" id="PS50240"/>
    </source>
</evidence>
<dbReference type="PROSITE" id="PS50240">
    <property type="entry name" value="TRYPSIN_DOM"/>
    <property type="match status" value="1"/>
</dbReference>
<keyword evidence="2" id="KW-0812">Transmembrane</keyword>
<evidence type="ECO:0000259" key="8">
    <source>
        <dbReference type="PROSITE" id="PS51220"/>
    </source>
</evidence>
<dbReference type="CDD" id="cd00190">
    <property type="entry name" value="Tryp_SPc"/>
    <property type="match status" value="1"/>
</dbReference>
<dbReference type="Proteomes" id="UP000007110">
    <property type="component" value="Unassembled WGS sequence"/>
</dbReference>
<evidence type="ECO:0000256" key="3">
    <source>
        <dbReference type="ARBA" id="ARBA00022989"/>
    </source>
</evidence>
<dbReference type="InterPro" id="IPR051495">
    <property type="entry name" value="Epithelial_Barrier/Signaling"/>
</dbReference>
<dbReference type="PRINTS" id="PR00722">
    <property type="entry name" value="CHYMOTRYPSIN"/>
</dbReference>
<dbReference type="PROSITE" id="PS51220">
    <property type="entry name" value="NIDO"/>
    <property type="match status" value="1"/>
</dbReference>
<organism evidence="10 11">
    <name type="scientific">Strongylocentrotus purpuratus</name>
    <name type="common">Purple sea urchin</name>
    <dbReference type="NCBI Taxonomy" id="7668"/>
    <lineage>
        <taxon>Eukaryota</taxon>
        <taxon>Metazoa</taxon>
        <taxon>Echinodermata</taxon>
        <taxon>Eleutherozoa</taxon>
        <taxon>Echinozoa</taxon>
        <taxon>Echinoidea</taxon>
        <taxon>Euechinoidea</taxon>
        <taxon>Echinacea</taxon>
        <taxon>Camarodonta</taxon>
        <taxon>Echinidea</taxon>
        <taxon>Strongylocentrotidae</taxon>
        <taxon>Strongylocentrotus</taxon>
    </lineage>
</organism>
<feature type="domain" description="AMOP" evidence="7">
    <location>
        <begin position="625"/>
        <end position="777"/>
    </location>
</feature>
<keyword evidence="4" id="KW-0472">Membrane</keyword>
<dbReference type="Pfam" id="PF03782">
    <property type="entry name" value="AMOP"/>
    <property type="match status" value="1"/>
</dbReference>
<dbReference type="Pfam" id="PF00089">
    <property type="entry name" value="Trypsin"/>
    <property type="match status" value="2"/>
</dbReference>
<dbReference type="PROSITE" id="PS00134">
    <property type="entry name" value="TRYPSIN_HIS"/>
    <property type="match status" value="1"/>
</dbReference>
<dbReference type="GO" id="GO:0006508">
    <property type="term" value="P:proteolysis"/>
    <property type="evidence" value="ECO:0007669"/>
    <property type="project" value="InterPro"/>
</dbReference>
<dbReference type="PANTHER" id="PTHR13802:SF59">
    <property type="entry name" value="SUSHI DOMAIN-CONTAINING PROTEIN 2"/>
    <property type="match status" value="1"/>
</dbReference>
<dbReference type="KEGG" id="spu:105441111"/>